<reference evidence="2" key="1">
    <citation type="submission" date="2021-06" db="EMBL/GenBank/DDBJ databases">
        <authorList>
            <person name="Hodson N. C."/>
            <person name="Mongue J. A."/>
            <person name="Jaron S. K."/>
        </authorList>
    </citation>
    <scope>NUCLEOTIDE SEQUENCE</scope>
</reference>
<protein>
    <submittedName>
        <fullName evidence="2">Uncharacterized protein</fullName>
    </submittedName>
</protein>
<evidence type="ECO:0000313" key="2">
    <source>
        <dbReference type="EMBL" id="CAG7821526.1"/>
    </source>
</evidence>
<name>A0A8J2KX18_9HEXA</name>
<dbReference type="EMBL" id="CAJVCH010513635">
    <property type="protein sequence ID" value="CAG7821526.1"/>
    <property type="molecule type" value="Genomic_DNA"/>
</dbReference>
<keyword evidence="3" id="KW-1185">Reference proteome</keyword>
<accession>A0A8J2KX18</accession>
<sequence>MRCLHFLLFLVTQLHGQELFVKSTENTTTTNTTAVPEVLLIEINTTETNSAQGPSPTPEIIPVTLSVREVTVENVSVVAGNDTTTIVVPITVVIPEVGNVSFIQDPIITNETVPEQVKAVGNEIRNQTSTK</sequence>
<feature type="non-terminal residue" evidence="2">
    <location>
        <position position="131"/>
    </location>
</feature>
<feature type="chain" id="PRO_5035254715" evidence="1">
    <location>
        <begin position="17"/>
        <end position="131"/>
    </location>
</feature>
<organism evidence="2 3">
    <name type="scientific">Allacma fusca</name>
    <dbReference type="NCBI Taxonomy" id="39272"/>
    <lineage>
        <taxon>Eukaryota</taxon>
        <taxon>Metazoa</taxon>
        <taxon>Ecdysozoa</taxon>
        <taxon>Arthropoda</taxon>
        <taxon>Hexapoda</taxon>
        <taxon>Collembola</taxon>
        <taxon>Symphypleona</taxon>
        <taxon>Sminthuridae</taxon>
        <taxon>Allacma</taxon>
    </lineage>
</organism>
<proteinExistence type="predicted"/>
<dbReference type="Proteomes" id="UP000708208">
    <property type="component" value="Unassembled WGS sequence"/>
</dbReference>
<keyword evidence="1" id="KW-0732">Signal</keyword>
<evidence type="ECO:0000256" key="1">
    <source>
        <dbReference type="SAM" id="SignalP"/>
    </source>
</evidence>
<comment type="caution">
    <text evidence="2">The sequence shown here is derived from an EMBL/GenBank/DDBJ whole genome shotgun (WGS) entry which is preliminary data.</text>
</comment>
<dbReference type="AlphaFoldDB" id="A0A8J2KX18"/>
<gene>
    <name evidence="2" type="ORF">AFUS01_LOCUS31858</name>
</gene>
<evidence type="ECO:0000313" key="3">
    <source>
        <dbReference type="Proteomes" id="UP000708208"/>
    </source>
</evidence>
<feature type="signal peptide" evidence="1">
    <location>
        <begin position="1"/>
        <end position="16"/>
    </location>
</feature>